<feature type="region of interest" description="Disordered" evidence="1">
    <location>
        <begin position="1"/>
        <end position="46"/>
    </location>
</feature>
<sequence>MTRMASSKVPFEGEPSVPARPTPDGPEVLRTPTDPNSSIKLKHTLT</sequence>
<accession>A0A1G4TW43</accession>
<organism evidence="2 3">
    <name type="scientific">Rhizobium mongolense subsp. loessense</name>
    <dbReference type="NCBI Taxonomy" id="158890"/>
    <lineage>
        <taxon>Bacteria</taxon>
        <taxon>Pseudomonadati</taxon>
        <taxon>Pseudomonadota</taxon>
        <taxon>Alphaproteobacteria</taxon>
        <taxon>Hyphomicrobiales</taxon>
        <taxon>Rhizobiaceae</taxon>
        <taxon>Rhizobium/Agrobacterium group</taxon>
        <taxon>Rhizobium</taxon>
    </lineage>
</organism>
<dbReference type="EMBL" id="FMTM01000014">
    <property type="protein sequence ID" value="SCW85623.1"/>
    <property type="molecule type" value="Genomic_DNA"/>
</dbReference>
<proteinExistence type="predicted"/>
<evidence type="ECO:0000256" key="1">
    <source>
        <dbReference type="SAM" id="MobiDB-lite"/>
    </source>
</evidence>
<dbReference type="AlphaFoldDB" id="A0A1G4TW43"/>
<gene>
    <name evidence="2" type="ORF">SAMN02927900_05706</name>
</gene>
<evidence type="ECO:0000313" key="3">
    <source>
        <dbReference type="Proteomes" id="UP000199542"/>
    </source>
</evidence>
<evidence type="ECO:0000313" key="2">
    <source>
        <dbReference type="EMBL" id="SCW85623.1"/>
    </source>
</evidence>
<dbReference type="Proteomes" id="UP000199542">
    <property type="component" value="Unassembled WGS sequence"/>
</dbReference>
<reference evidence="2 3" key="1">
    <citation type="submission" date="2016-10" db="EMBL/GenBank/DDBJ databases">
        <authorList>
            <person name="de Groot N.N."/>
        </authorList>
    </citation>
    <scope>NUCLEOTIDE SEQUENCE [LARGE SCALE GENOMIC DNA]</scope>
    <source>
        <strain evidence="2 3">CGMCC 1.3401</strain>
    </source>
</reference>
<name>A0A1G4TW43_9HYPH</name>
<protein>
    <submittedName>
        <fullName evidence="2">Uncharacterized protein</fullName>
    </submittedName>
</protein>